<keyword evidence="1" id="KW-0479">Metal-binding</keyword>
<keyword evidence="5" id="KW-1185">Reference proteome</keyword>
<organism evidence="4 5">
    <name type="scientific">Fasciolopsis buskii</name>
    <dbReference type="NCBI Taxonomy" id="27845"/>
    <lineage>
        <taxon>Eukaryota</taxon>
        <taxon>Metazoa</taxon>
        <taxon>Spiralia</taxon>
        <taxon>Lophotrochozoa</taxon>
        <taxon>Platyhelminthes</taxon>
        <taxon>Trematoda</taxon>
        <taxon>Digenea</taxon>
        <taxon>Plagiorchiida</taxon>
        <taxon>Echinostomata</taxon>
        <taxon>Echinostomatoidea</taxon>
        <taxon>Fasciolidae</taxon>
        <taxon>Fasciolopsis</taxon>
    </lineage>
</organism>
<evidence type="ECO:0000256" key="1">
    <source>
        <dbReference type="PROSITE-ProRule" id="PRU00042"/>
    </source>
</evidence>
<feature type="region of interest" description="Disordered" evidence="2">
    <location>
        <begin position="1"/>
        <end position="20"/>
    </location>
</feature>
<evidence type="ECO:0000259" key="3">
    <source>
        <dbReference type="PROSITE" id="PS50157"/>
    </source>
</evidence>
<gene>
    <name evidence="4" type="ORF">FBUS_08822</name>
</gene>
<dbReference type="PROSITE" id="PS00028">
    <property type="entry name" value="ZINC_FINGER_C2H2_1"/>
    <property type="match status" value="1"/>
</dbReference>
<feature type="compositionally biased region" description="Basic and acidic residues" evidence="2">
    <location>
        <begin position="1"/>
        <end position="10"/>
    </location>
</feature>
<dbReference type="EMBL" id="LUCM01002492">
    <property type="protein sequence ID" value="KAA0197267.1"/>
    <property type="molecule type" value="Genomic_DNA"/>
</dbReference>
<sequence>MRIRLTDHSKRGGPSLSLVSSHSSVDKATFCAPRSCARSSCRSALVSCPYRSSRDSRTSSVDDARSTISDATTLPAVKPPITKRPRSLTTRANLLTCNWCLKSNFSSVKLWSAHRSTCAARRRSTRPRSGQSDSIGKVARAPVRSESDAGLAKSNLSSVPSVRHHCGLKFQSESAPKAHKTNKCPSEVNKCRNLVGCSMQRKSISHTQSIKGMFCPGCPKSAPSFESTEDVLRHILSLKPTTHPSSAARLSGWPAPLAVPNLGFGCYVCGLLLASESRLDKHKREVHEEWLQEEQKQAISPMKKAP</sequence>
<accession>A0A8E0S556</accession>
<protein>
    <recommendedName>
        <fullName evidence="3">C2H2-type domain-containing protein</fullName>
    </recommendedName>
</protein>
<comment type="caution">
    <text evidence="4">The sequence shown here is derived from an EMBL/GenBank/DDBJ whole genome shotgun (WGS) entry which is preliminary data.</text>
</comment>
<reference evidence="4" key="1">
    <citation type="submission" date="2019-05" db="EMBL/GenBank/DDBJ databases">
        <title>Annotation for the trematode Fasciolopsis buski.</title>
        <authorList>
            <person name="Choi Y.-J."/>
        </authorList>
    </citation>
    <scope>NUCLEOTIDE SEQUENCE</scope>
    <source>
        <strain evidence="4">HT</strain>
        <tissue evidence="4">Whole worm</tissue>
    </source>
</reference>
<dbReference type="PROSITE" id="PS50157">
    <property type="entry name" value="ZINC_FINGER_C2H2_2"/>
    <property type="match status" value="1"/>
</dbReference>
<feature type="region of interest" description="Disordered" evidence="2">
    <location>
        <begin position="51"/>
        <end position="84"/>
    </location>
</feature>
<feature type="domain" description="C2H2-type" evidence="3">
    <location>
        <begin position="264"/>
        <end position="287"/>
    </location>
</feature>
<feature type="region of interest" description="Disordered" evidence="2">
    <location>
        <begin position="122"/>
        <end position="154"/>
    </location>
</feature>
<name>A0A8E0S556_9TREM</name>
<evidence type="ECO:0000313" key="5">
    <source>
        <dbReference type="Proteomes" id="UP000728185"/>
    </source>
</evidence>
<feature type="compositionally biased region" description="Basic and acidic residues" evidence="2">
    <location>
        <begin position="52"/>
        <end position="65"/>
    </location>
</feature>
<dbReference type="Proteomes" id="UP000728185">
    <property type="component" value="Unassembled WGS sequence"/>
</dbReference>
<dbReference type="OrthoDB" id="6248854at2759"/>
<dbReference type="AlphaFoldDB" id="A0A8E0S556"/>
<evidence type="ECO:0000256" key="2">
    <source>
        <dbReference type="SAM" id="MobiDB-lite"/>
    </source>
</evidence>
<keyword evidence="1" id="KW-0862">Zinc</keyword>
<dbReference type="GO" id="GO:0008270">
    <property type="term" value="F:zinc ion binding"/>
    <property type="evidence" value="ECO:0007669"/>
    <property type="project" value="UniProtKB-KW"/>
</dbReference>
<proteinExistence type="predicted"/>
<evidence type="ECO:0000313" key="4">
    <source>
        <dbReference type="EMBL" id="KAA0197267.1"/>
    </source>
</evidence>
<dbReference type="InterPro" id="IPR013087">
    <property type="entry name" value="Znf_C2H2_type"/>
</dbReference>
<keyword evidence="1" id="KW-0863">Zinc-finger</keyword>